<dbReference type="Pfam" id="PF13561">
    <property type="entry name" value="adh_short_C2"/>
    <property type="match status" value="1"/>
</dbReference>
<dbReference type="Proteomes" id="UP000549971">
    <property type="component" value="Unassembled WGS sequence"/>
</dbReference>
<gene>
    <name evidence="4" type="ORF">HDA39_005059</name>
</gene>
<dbReference type="RefSeq" id="WP_184799024.1">
    <property type="nucleotide sequence ID" value="NZ_JACHMY010000001.1"/>
</dbReference>
<dbReference type="EMBL" id="JACHMY010000001">
    <property type="protein sequence ID" value="MBB5838325.1"/>
    <property type="molecule type" value="Genomic_DNA"/>
</dbReference>
<dbReference type="InterPro" id="IPR036291">
    <property type="entry name" value="NAD(P)-bd_dom_sf"/>
</dbReference>
<evidence type="ECO:0000256" key="1">
    <source>
        <dbReference type="ARBA" id="ARBA00006484"/>
    </source>
</evidence>
<dbReference type="Gene3D" id="3.40.50.720">
    <property type="entry name" value="NAD(P)-binding Rossmann-like Domain"/>
    <property type="match status" value="1"/>
</dbReference>
<comment type="similarity">
    <text evidence="1">Belongs to the short-chain dehydrogenases/reductases (SDR) family.</text>
</comment>
<dbReference type="SMART" id="SM00822">
    <property type="entry name" value="PKS_KR"/>
    <property type="match status" value="1"/>
</dbReference>
<dbReference type="PRINTS" id="PR00080">
    <property type="entry name" value="SDRFAMILY"/>
</dbReference>
<reference evidence="4 5" key="1">
    <citation type="submission" date="2020-08" db="EMBL/GenBank/DDBJ databases">
        <title>Sequencing the genomes of 1000 actinobacteria strains.</title>
        <authorList>
            <person name="Klenk H.-P."/>
        </authorList>
    </citation>
    <scope>NUCLEOTIDE SEQUENCE [LARGE SCALE GENOMIC DNA]</scope>
    <source>
        <strain evidence="4 5">DSM 28967</strain>
    </source>
</reference>
<dbReference type="SUPFAM" id="SSF51735">
    <property type="entry name" value="NAD(P)-binding Rossmann-fold domains"/>
    <property type="match status" value="1"/>
</dbReference>
<dbReference type="GO" id="GO:0016491">
    <property type="term" value="F:oxidoreductase activity"/>
    <property type="evidence" value="ECO:0007669"/>
    <property type="project" value="UniProtKB-KW"/>
</dbReference>
<dbReference type="FunFam" id="3.40.50.720:FF:000084">
    <property type="entry name" value="Short-chain dehydrogenase reductase"/>
    <property type="match status" value="1"/>
</dbReference>
<keyword evidence="5" id="KW-1185">Reference proteome</keyword>
<dbReference type="AlphaFoldDB" id="A0A7W9JAE4"/>
<proteinExistence type="inferred from homology"/>
<keyword evidence="2" id="KW-0560">Oxidoreductase</keyword>
<dbReference type="InterPro" id="IPR057326">
    <property type="entry name" value="KR_dom"/>
</dbReference>
<name>A0A7W9JAE4_9ACTN</name>
<dbReference type="PANTHER" id="PTHR24321:SF14">
    <property type="entry name" value="SHORT-CHAIN TYPE DEHYDROGENASE_REDUCTASE BLR2146-RELATED"/>
    <property type="match status" value="1"/>
</dbReference>
<comment type="caution">
    <text evidence="4">The sequence shown here is derived from an EMBL/GenBank/DDBJ whole genome shotgun (WGS) entry which is preliminary data.</text>
</comment>
<protein>
    <submittedName>
        <fullName evidence="4">NAD(P)-dependent dehydrogenase (Short-subunit alcohol dehydrogenase family)</fullName>
    </submittedName>
</protein>
<organism evidence="4 5">
    <name type="scientific">Kribbella italica</name>
    <dbReference type="NCBI Taxonomy" id="1540520"/>
    <lineage>
        <taxon>Bacteria</taxon>
        <taxon>Bacillati</taxon>
        <taxon>Actinomycetota</taxon>
        <taxon>Actinomycetes</taxon>
        <taxon>Propionibacteriales</taxon>
        <taxon>Kribbellaceae</taxon>
        <taxon>Kribbella</taxon>
    </lineage>
</organism>
<dbReference type="PRINTS" id="PR00081">
    <property type="entry name" value="GDHRDH"/>
</dbReference>
<dbReference type="PANTHER" id="PTHR24321">
    <property type="entry name" value="DEHYDROGENASES, SHORT CHAIN"/>
    <property type="match status" value="1"/>
</dbReference>
<accession>A0A7W9JAE4</accession>
<dbReference type="InterPro" id="IPR002347">
    <property type="entry name" value="SDR_fam"/>
</dbReference>
<dbReference type="CDD" id="cd05233">
    <property type="entry name" value="SDR_c"/>
    <property type="match status" value="1"/>
</dbReference>
<evidence type="ECO:0000313" key="4">
    <source>
        <dbReference type="EMBL" id="MBB5838325.1"/>
    </source>
</evidence>
<evidence type="ECO:0000313" key="5">
    <source>
        <dbReference type="Proteomes" id="UP000549971"/>
    </source>
</evidence>
<evidence type="ECO:0000259" key="3">
    <source>
        <dbReference type="SMART" id="SM00822"/>
    </source>
</evidence>
<feature type="domain" description="Ketoreductase" evidence="3">
    <location>
        <begin position="7"/>
        <end position="184"/>
    </location>
</feature>
<evidence type="ECO:0000256" key="2">
    <source>
        <dbReference type="ARBA" id="ARBA00023002"/>
    </source>
</evidence>
<sequence>MKRFEGKVAFVTGAAHGIGRATAVRLAAEGASVAVADVDLAAAEQVVAELGVPGIAVECDITSRASVDAAVAATVERFGRLDVLVQVAGHNLANREAVEPGDAQWTKQYDFTFTGAVRCIEAALPHLVPTEGAVVLIGSISGVVALGTNPYAAAKAALSSLVRNLAADHGPSGVRFNIVAPATVATRAFKDPQVLEELKAIYPLRRVGQPDDVAAAVAFLASADAAWITGITLPVEGGLTTGPGHLIS</sequence>